<dbReference type="InterPro" id="IPR014756">
    <property type="entry name" value="Ig_E-set"/>
</dbReference>
<dbReference type="PRINTS" id="PR00187">
    <property type="entry name" value="HAEMOCYANIN"/>
</dbReference>
<evidence type="ECO:0000256" key="1">
    <source>
        <dbReference type="ARBA" id="ARBA00001973"/>
    </source>
</evidence>
<evidence type="ECO:0000256" key="5">
    <source>
        <dbReference type="ARBA" id="ARBA00022723"/>
    </source>
</evidence>
<dbReference type="EMBL" id="MH261256">
    <property type="protein sequence ID" value="AYA71581.1"/>
    <property type="molecule type" value="mRNA"/>
</dbReference>
<dbReference type="Pfam" id="PF00372">
    <property type="entry name" value="Hemocyanin_M"/>
    <property type="match status" value="1"/>
</dbReference>
<feature type="region of interest" description="Disordered" evidence="10">
    <location>
        <begin position="684"/>
        <end position="709"/>
    </location>
</feature>
<protein>
    <submittedName>
        <fullName evidence="12">Prophenoloxidase</fullName>
    </submittedName>
</protein>
<dbReference type="Pfam" id="PF03723">
    <property type="entry name" value="Hemocyanin_C"/>
    <property type="match status" value="1"/>
</dbReference>
<evidence type="ECO:0000256" key="10">
    <source>
        <dbReference type="SAM" id="MobiDB-lite"/>
    </source>
</evidence>
<evidence type="ECO:0000256" key="2">
    <source>
        <dbReference type="ARBA" id="ARBA00004613"/>
    </source>
</evidence>
<sequence>MSADSKNASDPKNLLYMFYRPVEPIFIGKGDDNVTFEVPKEYLSDRYKPLVSDIQSRFPGSKTVTIRSVSKLPDISRVLQLDRHDNFSLFIPMHRELAAQLISILMGMKSFDDFQSVCAYCRDRVNPYLFIYAMSVAVLHRPDTRDLQIPSLAEIFPEKFMDSGVFLKAREEAIVVPTASRMAIEIPRDYSASDLDIEHRVAYFREDIGLNLHHWHWHLVYPFEGPRNIINKDRRGELFYYMHQQILARYNFERISNRLGRTKRLLNLREEIPEGYFPKLDSTVASRVWPGRHRNAVLSDIDRETEQLQFDIADLERWRDRILEAIHMGAIITADQLRIELDEVRGIDILGNILESSILSVNRDLYGDLHNRGHVAIALCHDPDHRYLENISVMGDPTTAMRDPIFYRWHAMIDHMFQEHKNKLPQYTLKQLSFDGIKVNSVEVQIQSASAPKNEFATFWQQNDIDLSRGLDFAPGGMILARFTHLQHAPYTYKIYVENTGSTVTGTVRIFLAPKSDERGVPFLFNDQRILFIELDKFVTTLKKGNNLIERRSIDSSVTIPFEFTFRNLQNMPTTGPDAEQWNYCGCGWPQHLLIPKGTPEGLPCDLFVMISNWADDKVEGAKSDVGCDDASSYCGRRDSMYPDKRSMGFPFDRRPRQGVANLKQFLTPNMFVHETKIKFTDRIIPPSGGAFKPSNTGGKGSKQRKPSE</sequence>
<dbReference type="SUPFAM" id="SSF81296">
    <property type="entry name" value="E set domains"/>
    <property type="match status" value="1"/>
</dbReference>
<dbReference type="Pfam" id="PF03722">
    <property type="entry name" value="Hemocyanin_N"/>
    <property type="match status" value="1"/>
</dbReference>
<feature type="domain" description="Tyrosinase copper-binding" evidence="11">
    <location>
        <begin position="403"/>
        <end position="414"/>
    </location>
</feature>
<evidence type="ECO:0000256" key="9">
    <source>
        <dbReference type="ARBA" id="ARBA00023157"/>
    </source>
</evidence>
<comment type="cofactor">
    <cofactor evidence="1">
        <name>Cu(2+)</name>
        <dbReference type="ChEBI" id="CHEBI:29036"/>
    </cofactor>
</comment>
<reference evidence="12" key="1">
    <citation type="journal article" date="2018" name="Pest Manag. Sci.">
        <title>Expression of exogenous dsRNA by Lecanicillium attenuatum enhances its virulence to Dialeurodes citri.</title>
        <authorList>
            <person name="Yu S.J."/>
            <person name="Pan Q."/>
            <person name="Luo R."/>
            <person name="Wang C.L."/>
            <person name="Cheng L.Y."/>
            <person name="Yang J.S."/>
            <person name="Zhou H.N."/>
            <person name="Hou D.Y."/>
            <person name="Liu H.Q."/>
            <person name="Ran C."/>
        </authorList>
    </citation>
    <scope>NUCLEOTIDE SEQUENCE</scope>
</reference>
<evidence type="ECO:0000256" key="7">
    <source>
        <dbReference type="ARBA" id="ARBA00023008"/>
    </source>
</evidence>
<accession>A0A385NEU5</accession>
<evidence type="ECO:0000259" key="11">
    <source>
        <dbReference type="PROSITE" id="PS00498"/>
    </source>
</evidence>
<dbReference type="FunFam" id="1.10.1280.10:FF:000004">
    <property type="entry name" value="Hemocyanin subunit 2"/>
    <property type="match status" value="1"/>
</dbReference>
<dbReference type="InterPro" id="IPR008922">
    <property type="entry name" value="Di-copper_centre_dom_sf"/>
</dbReference>
<dbReference type="InterPro" id="IPR037020">
    <property type="entry name" value="Hemocyanin_C_sf"/>
</dbReference>
<dbReference type="InterPro" id="IPR036697">
    <property type="entry name" value="Hemocyanin_N_sf"/>
</dbReference>
<evidence type="ECO:0000256" key="8">
    <source>
        <dbReference type="ARBA" id="ARBA00023033"/>
    </source>
</evidence>
<reference evidence="12" key="2">
    <citation type="submission" date="2018-04" db="EMBL/GenBank/DDBJ databases">
        <authorList>
            <person name="Go L.Y."/>
            <person name="Mitchell J.A."/>
        </authorList>
    </citation>
    <scope>NUCLEOTIDE SEQUENCE</scope>
</reference>
<dbReference type="PROSITE" id="PS00210">
    <property type="entry name" value="HEMOCYANIN_2"/>
    <property type="match status" value="1"/>
</dbReference>
<evidence type="ECO:0000256" key="6">
    <source>
        <dbReference type="ARBA" id="ARBA00023002"/>
    </source>
</evidence>
<keyword evidence="8" id="KW-0503">Monooxygenase</keyword>
<keyword evidence="7" id="KW-0186">Copper</keyword>
<comment type="subcellular location">
    <subcellularLocation>
        <location evidence="2">Secreted</location>
    </subcellularLocation>
</comment>
<dbReference type="InterPro" id="IPR005204">
    <property type="entry name" value="Hemocyanin_N"/>
</dbReference>
<dbReference type="PROSITE" id="PS00209">
    <property type="entry name" value="HEMOCYANIN_1"/>
    <property type="match status" value="1"/>
</dbReference>
<dbReference type="InterPro" id="IPR002227">
    <property type="entry name" value="Tyrosinase_Cu-bd"/>
</dbReference>
<dbReference type="InterPro" id="IPR000896">
    <property type="entry name" value="Hemocyanin/hexamerin_mid_dom"/>
</dbReference>
<evidence type="ECO:0000256" key="3">
    <source>
        <dbReference type="ARBA" id="ARBA00009928"/>
    </source>
</evidence>
<evidence type="ECO:0000256" key="4">
    <source>
        <dbReference type="ARBA" id="ARBA00022525"/>
    </source>
</evidence>
<proteinExistence type="evidence at transcript level"/>
<dbReference type="GO" id="GO:0046872">
    <property type="term" value="F:metal ion binding"/>
    <property type="evidence" value="ECO:0007669"/>
    <property type="project" value="UniProtKB-KW"/>
</dbReference>
<dbReference type="GO" id="GO:0006582">
    <property type="term" value="P:melanin metabolic process"/>
    <property type="evidence" value="ECO:0007669"/>
    <property type="project" value="UniProtKB-ARBA"/>
</dbReference>
<dbReference type="AlphaFoldDB" id="A0A385NEU5"/>
<name>A0A385NEU5_DIACT</name>
<dbReference type="SUPFAM" id="SSF48056">
    <property type="entry name" value="Di-copper centre-containing domain"/>
    <property type="match status" value="1"/>
</dbReference>
<dbReference type="FunFam" id="2.60.40.1520:FF:000001">
    <property type="entry name" value="Hemocyanin subunit 2"/>
    <property type="match status" value="1"/>
</dbReference>
<dbReference type="GO" id="GO:0005576">
    <property type="term" value="C:extracellular region"/>
    <property type="evidence" value="ECO:0007669"/>
    <property type="project" value="UniProtKB-SubCell"/>
</dbReference>
<comment type="similarity">
    <text evidence="3">Belongs to the tyrosinase family.</text>
</comment>
<dbReference type="PANTHER" id="PTHR11511:SF4">
    <property type="entry name" value="PHENOLOXIDASE 2-RELATED"/>
    <property type="match status" value="1"/>
</dbReference>
<keyword evidence="9" id="KW-1015">Disulfide bond</keyword>
<dbReference type="GO" id="GO:0004503">
    <property type="term" value="F:tyrosinase activity"/>
    <property type="evidence" value="ECO:0007669"/>
    <property type="project" value="UniProtKB-ARBA"/>
</dbReference>
<dbReference type="InterPro" id="IPR005203">
    <property type="entry name" value="Hemocyanin_C"/>
</dbReference>
<keyword evidence="6" id="KW-0560">Oxidoreductase</keyword>
<dbReference type="PROSITE" id="PS00498">
    <property type="entry name" value="TYROSINASE_2"/>
    <property type="match status" value="1"/>
</dbReference>
<evidence type="ECO:0000313" key="12">
    <source>
        <dbReference type="EMBL" id="AYA71581.1"/>
    </source>
</evidence>
<organism evidence="12">
    <name type="scientific">Dialeurodes citri</name>
    <name type="common">Citrus whitefly</name>
    <name type="synonym">Aleurodes citri</name>
    <dbReference type="NCBI Taxonomy" id="298404"/>
    <lineage>
        <taxon>Eukaryota</taxon>
        <taxon>Metazoa</taxon>
        <taxon>Ecdysozoa</taxon>
        <taxon>Arthropoda</taxon>
        <taxon>Hexapoda</taxon>
        <taxon>Insecta</taxon>
        <taxon>Pterygota</taxon>
        <taxon>Neoptera</taxon>
        <taxon>Paraneoptera</taxon>
        <taxon>Hemiptera</taxon>
        <taxon>Sternorrhyncha</taxon>
        <taxon>Aleyrodoidea</taxon>
        <taxon>Aleyrodidae</taxon>
        <taxon>Aleyrodinae</taxon>
        <taxon>Dialeurodes</taxon>
    </lineage>
</organism>
<keyword evidence="4" id="KW-0964">Secreted</keyword>
<dbReference type="InterPro" id="IPR013788">
    <property type="entry name" value="Hemocyanin/hexamerin"/>
</dbReference>
<dbReference type="Gene3D" id="1.20.1370.10">
    <property type="entry name" value="Hemocyanin, N-terminal domain"/>
    <property type="match status" value="1"/>
</dbReference>
<dbReference type="Gene3D" id="2.60.40.1520">
    <property type="entry name" value="Hemocyanin, C-terminal domain"/>
    <property type="match status" value="1"/>
</dbReference>
<dbReference type="SUPFAM" id="SSF48050">
    <property type="entry name" value="Hemocyanin, N-terminal domain"/>
    <property type="match status" value="1"/>
</dbReference>
<dbReference type="Gene3D" id="1.10.1280.10">
    <property type="entry name" value="Di-copper center containing domain from catechol oxidase"/>
    <property type="match status" value="1"/>
</dbReference>
<dbReference type="PANTHER" id="PTHR11511">
    <property type="entry name" value="LARVAL STORAGE PROTEIN/PHENOLOXIDASE"/>
    <property type="match status" value="1"/>
</dbReference>
<keyword evidence="5" id="KW-0479">Metal-binding</keyword>